<feature type="domain" description="Fibronectin type-III" evidence="1">
    <location>
        <begin position="558"/>
        <end position="654"/>
    </location>
</feature>
<reference evidence="2" key="2">
    <citation type="submission" date="2024-05" db="EMBL/GenBank/DDBJ databases">
        <title>Rhodohalobacter halophilus gen. nov., sp. nov., a moderately halophilic member of the family Balneolaceae.</title>
        <authorList>
            <person name="Xia J."/>
        </authorList>
    </citation>
    <scope>NUCLEOTIDE SEQUENCE</scope>
    <source>
        <strain evidence="2">WB101</strain>
    </source>
</reference>
<dbReference type="Gene3D" id="2.60.40.10">
    <property type="entry name" value="Immunoglobulins"/>
    <property type="match status" value="3"/>
</dbReference>
<dbReference type="NCBIfam" id="TIGR04183">
    <property type="entry name" value="Por_Secre_tail"/>
    <property type="match status" value="1"/>
</dbReference>
<dbReference type="SUPFAM" id="SSF49265">
    <property type="entry name" value="Fibronectin type III"/>
    <property type="match status" value="2"/>
</dbReference>
<feature type="domain" description="Fibronectin type-III" evidence="1">
    <location>
        <begin position="462"/>
        <end position="557"/>
    </location>
</feature>
<dbReference type="RefSeq" id="WP_237853448.1">
    <property type="nucleotide sequence ID" value="NZ_JAKLWS010000008.1"/>
</dbReference>
<feature type="domain" description="Fibronectin type-III" evidence="1">
    <location>
        <begin position="372"/>
        <end position="461"/>
    </location>
</feature>
<evidence type="ECO:0000259" key="1">
    <source>
        <dbReference type="PROSITE" id="PS50853"/>
    </source>
</evidence>
<evidence type="ECO:0000313" key="3">
    <source>
        <dbReference type="Proteomes" id="UP001165366"/>
    </source>
</evidence>
<gene>
    <name evidence="2" type="ORF">L6773_08535</name>
</gene>
<dbReference type="EMBL" id="JAKLWS010000008">
    <property type="protein sequence ID" value="MCG2588608.1"/>
    <property type="molecule type" value="Genomic_DNA"/>
</dbReference>
<reference evidence="2" key="1">
    <citation type="submission" date="2022-01" db="EMBL/GenBank/DDBJ databases">
        <authorList>
            <person name="Wang Y."/>
        </authorList>
    </citation>
    <scope>NUCLEOTIDE SEQUENCE</scope>
    <source>
        <strain evidence="2">WB101</strain>
    </source>
</reference>
<dbReference type="InterPro" id="IPR003961">
    <property type="entry name" value="FN3_dom"/>
</dbReference>
<protein>
    <submittedName>
        <fullName evidence="2">T9SS type A sorting domain-containing protein</fullName>
    </submittedName>
</protein>
<sequence length="740" mass="83496">MQFSLFRFPSLFLFFIFLPLSVFSQQIQPDTYIKLDEQDHAEICIFHPTDIDAHYKYAPEISLRKNIPNAAKNATFQLDYKSNCNGEVWPQQAQTAFEYAASIWESHLDSTVPIRIEANWVALGEDILGRAGPTTLFSLTGDGVFPNTFYTIAQASALTELDLVEEFDDINYDIVVDMNCEFPDWYLETDANPPSGTLDAVTVLLHEIGHGIGFTGSMSGDRNSEIANWGVRTQNGGSFPIVFDQFTLEGSFRELIDENLFPKFSNDLYDALVGRDGGVYFSGTEAEFANDDMRIPLYSPSPWAQGSSYSHFDQFTFGNTENALMRPQLDQALAIHSPGPVFCGLLQDMGWPLGQACIDLIPEEGFLDRPNLASPFNGQGNNSTNPTLAWNPVEGATEYRIQLASDFSFDELLVDQTISNNSFVVNEDLEFSSLYFWRVQAVSASGNSKFSSKFRFRTAQRPPRAITLFAPENGATQVRPGFQLSWQSDNRAEEYEIHISKKEDFSPLTFNRTVDETRFSRTQNFDFSTTYFWRIRGINSAGVGEWSETRSFTTIIEKPEPVTLSSPMDNEGQVQVSTVFTWQESLRAFEYVIQVSDDENFTSETLIELTSEEETVTLNTPLEYAKIYYWRVKATNVGGESEYTDPQQFTTVVQETAILPNYPNPFNASTTVRFELSQSSDVRLDLFDSVGRRVATIVDGERPAGVYFERIQANAYASGTYFIRFVAGDFMEVQKMAIIK</sequence>
<keyword evidence="3" id="KW-1185">Reference proteome</keyword>
<proteinExistence type="predicted"/>
<dbReference type="InterPro" id="IPR026444">
    <property type="entry name" value="Secre_tail"/>
</dbReference>
<accession>A0ABS9KCR5</accession>
<dbReference type="SUPFAM" id="SSF55486">
    <property type="entry name" value="Metalloproteases ('zincins'), catalytic domain"/>
    <property type="match status" value="1"/>
</dbReference>
<dbReference type="InterPro" id="IPR036116">
    <property type="entry name" value="FN3_sf"/>
</dbReference>
<dbReference type="PROSITE" id="PS50853">
    <property type="entry name" value="FN3"/>
    <property type="match status" value="3"/>
</dbReference>
<dbReference type="PANTHER" id="PTHR24099">
    <property type="entry name" value="E3 UBIQUITIN-PROTEIN LIGASE TRIM36-RELATED"/>
    <property type="match status" value="1"/>
</dbReference>
<dbReference type="InterPro" id="IPR013783">
    <property type="entry name" value="Ig-like_fold"/>
</dbReference>
<dbReference type="CDD" id="cd00063">
    <property type="entry name" value="FN3"/>
    <property type="match status" value="3"/>
</dbReference>
<evidence type="ECO:0000313" key="2">
    <source>
        <dbReference type="EMBL" id="MCG2588608.1"/>
    </source>
</evidence>
<dbReference type="InterPro" id="IPR050617">
    <property type="entry name" value="E3_ligase_FN3/SPRY"/>
</dbReference>
<dbReference type="Proteomes" id="UP001165366">
    <property type="component" value="Unassembled WGS sequence"/>
</dbReference>
<name>A0ABS9KCR5_9BACT</name>
<organism evidence="2 3">
    <name type="scientific">Rhodohalobacter sulfatireducens</name>
    <dbReference type="NCBI Taxonomy" id="2911366"/>
    <lineage>
        <taxon>Bacteria</taxon>
        <taxon>Pseudomonadati</taxon>
        <taxon>Balneolota</taxon>
        <taxon>Balneolia</taxon>
        <taxon>Balneolales</taxon>
        <taxon>Balneolaceae</taxon>
        <taxon>Rhodohalobacter</taxon>
    </lineage>
</organism>
<dbReference type="PANTHER" id="PTHR24099:SF11">
    <property type="entry name" value="FIBRONECTIN TYPE III DOMAIN-CONTAINING 3BA-RELATED"/>
    <property type="match status" value="1"/>
</dbReference>
<comment type="caution">
    <text evidence="2">The sequence shown here is derived from an EMBL/GenBank/DDBJ whole genome shotgun (WGS) entry which is preliminary data.</text>
</comment>